<accession>A0A803TPW9</accession>
<reference evidence="5" key="1">
    <citation type="submission" date="2009-12" db="EMBL/GenBank/DDBJ databases">
        <title>The Genome Sequence of Anolis carolinensis (Green Anole Lizard).</title>
        <authorList>
            <consortium name="The Genome Sequencing Platform"/>
            <person name="Di Palma F."/>
            <person name="Alfoldi J."/>
            <person name="Heiman D."/>
            <person name="Young S."/>
            <person name="Grabherr M."/>
            <person name="Johnson J."/>
            <person name="Lander E.S."/>
            <person name="Lindblad-Toh K."/>
        </authorList>
    </citation>
    <scope>NUCLEOTIDE SEQUENCE [LARGE SCALE GENOMIC DNA]</scope>
    <source>
        <strain evidence="5">JBL SC #1</strain>
    </source>
</reference>
<dbReference type="PANTHER" id="PTHR42760">
    <property type="entry name" value="SHORT-CHAIN DEHYDROGENASES/REDUCTASES FAMILY MEMBER"/>
    <property type="match status" value="1"/>
</dbReference>
<dbReference type="AlphaFoldDB" id="A0A803TPW9"/>
<keyword evidence="6" id="KW-1185">Reference proteome</keyword>
<keyword evidence="4" id="KW-0444">Lipid biosynthesis</keyword>
<dbReference type="InterPro" id="IPR002347">
    <property type="entry name" value="SDR_fam"/>
</dbReference>
<dbReference type="Proteomes" id="UP000001646">
    <property type="component" value="Unplaced"/>
</dbReference>
<evidence type="ECO:0000256" key="4">
    <source>
        <dbReference type="ARBA" id="ARBA00023160"/>
    </source>
</evidence>
<evidence type="ECO:0000256" key="3">
    <source>
        <dbReference type="ARBA" id="ARBA00023002"/>
    </source>
</evidence>
<dbReference type="GO" id="GO:0016491">
    <property type="term" value="F:oxidoreductase activity"/>
    <property type="evidence" value="ECO:0007669"/>
    <property type="project" value="UniProtKB-KW"/>
</dbReference>
<evidence type="ECO:0000313" key="6">
    <source>
        <dbReference type="Proteomes" id="UP000001646"/>
    </source>
</evidence>
<proteinExistence type="inferred from homology"/>
<sequence length="256" mass="27353">IIIKLYLYSAIFSPRGLGAAYMGGIGRAVCSRLAREGASVAVADLHEAGAQGTLRGLPAGDHQAWTLDVGSAGSVAALMAHIQTHFSRPPNVCVNCAGITMDEFLLRQKEEAFDAVLRNALDLGKKIHPVHPPGNNAQWLLTGGKEIGGKAEVFWPHHEETGKLGEDHDAGEMEGKRKRGRPRVRWMDSILEGTGFVRVIFSAAVGQVTEGFDPFPSLSLKDVADVCAFLASEESRYITGASIEVTGGVPRRGLAL</sequence>
<keyword evidence="4" id="KW-0275">Fatty acid biosynthesis</keyword>
<comment type="similarity">
    <text evidence="2">Belongs to the short-chain dehydrogenases/reductases (SDR) family.</text>
</comment>
<dbReference type="Gene3D" id="3.40.50.720">
    <property type="entry name" value="NAD(P)-binding Rossmann-like Domain"/>
    <property type="match status" value="2"/>
</dbReference>
<name>A0A803TPW9_ANOCA</name>
<comment type="pathway">
    <text evidence="1">Lipid metabolism; fatty acid biosynthesis.</text>
</comment>
<organism evidence="5 6">
    <name type="scientific">Anolis carolinensis</name>
    <name type="common">Green anole</name>
    <name type="synonym">American chameleon</name>
    <dbReference type="NCBI Taxonomy" id="28377"/>
    <lineage>
        <taxon>Eukaryota</taxon>
        <taxon>Metazoa</taxon>
        <taxon>Chordata</taxon>
        <taxon>Craniata</taxon>
        <taxon>Vertebrata</taxon>
        <taxon>Euteleostomi</taxon>
        <taxon>Lepidosauria</taxon>
        <taxon>Squamata</taxon>
        <taxon>Bifurcata</taxon>
        <taxon>Unidentata</taxon>
        <taxon>Episquamata</taxon>
        <taxon>Toxicofera</taxon>
        <taxon>Iguania</taxon>
        <taxon>Dactyloidae</taxon>
        <taxon>Anolis</taxon>
    </lineage>
</organism>
<dbReference type="Ensembl" id="ENSACAT00000056477.1">
    <property type="protein sequence ID" value="ENSACAP00000037259.1"/>
    <property type="gene ID" value="ENSACAG00000040782.1"/>
</dbReference>
<evidence type="ECO:0000256" key="2">
    <source>
        <dbReference type="ARBA" id="ARBA00006484"/>
    </source>
</evidence>
<reference evidence="5" key="2">
    <citation type="submission" date="2025-08" db="UniProtKB">
        <authorList>
            <consortium name="Ensembl"/>
        </authorList>
    </citation>
    <scope>IDENTIFICATION</scope>
</reference>
<keyword evidence="4" id="KW-0276">Fatty acid metabolism</keyword>
<dbReference type="InParanoid" id="A0A803TPW9"/>
<dbReference type="SUPFAM" id="SSF51735">
    <property type="entry name" value="NAD(P)-binding Rossmann-fold domains"/>
    <property type="match status" value="2"/>
</dbReference>
<protein>
    <submittedName>
        <fullName evidence="5">Uncharacterized protein</fullName>
    </submittedName>
</protein>
<keyword evidence="3" id="KW-0560">Oxidoreductase</keyword>
<dbReference type="GeneTree" id="ENSGT01040000244476"/>
<dbReference type="GO" id="GO:0006633">
    <property type="term" value="P:fatty acid biosynthetic process"/>
    <property type="evidence" value="ECO:0007669"/>
    <property type="project" value="UniProtKB-KW"/>
</dbReference>
<dbReference type="Pfam" id="PF13561">
    <property type="entry name" value="adh_short_C2"/>
    <property type="match status" value="1"/>
</dbReference>
<evidence type="ECO:0000313" key="5">
    <source>
        <dbReference type="Ensembl" id="ENSACAP00000037259.1"/>
    </source>
</evidence>
<reference evidence="5" key="3">
    <citation type="submission" date="2025-09" db="UniProtKB">
        <authorList>
            <consortium name="Ensembl"/>
        </authorList>
    </citation>
    <scope>IDENTIFICATION</scope>
</reference>
<dbReference type="InterPro" id="IPR036291">
    <property type="entry name" value="NAD(P)-bd_dom_sf"/>
</dbReference>
<dbReference type="PANTHER" id="PTHR42760:SF83">
    <property type="entry name" value="(3R)-3-HYDROXYACYL-COA DEHYDROGENASE"/>
    <property type="match status" value="1"/>
</dbReference>
<keyword evidence="4" id="KW-0443">Lipid metabolism</keyword>
<evidence type="ECO:0000256" key="1">
    <source>
        <dbReference type="ARBA" id="ARBA00005194"/>
    </source>
</evidence>